<dbReference type="GeneID" id="11532672"/>
<evidence type="ECO:0000256" key="4">
    <source>
        <dbReference type="ARBA" id="ARBA00010146"/>
    </source>
</evidence>
<evidence type="ECO:0000256" key="5">
    <source>
        <dbReference type="ARBA" id="ARBA00020261"/>
    </source>
</evidence>
<dbReference type="HOGENOM" id="CLU_2098481_0_0_1"/>
<evidence type="ECO:0000256" key="2">
    <source>
        <dbReference type="ARBA" id="ARBA00004186"/>
    </source>
</evidence>
<dbReference type="GO" id="GO:0051301">
    <property type="term" value="P:cell division"/>
    <property type="evidence" value="ECO:0007669"/>
    <property type="project" value="UniProtKB-KW"/>
</dbReference>
<evidence type="ECO:0000256" key="12">
    <source>
        <dbReference type="ARBA" id="ARBA00023212"/>
    </source>
</evidence>
<keyword evidence="7" id="KW-0963">Cytoplasm</keyword>
<keyword evidence="15" id="KW-0137">Centromere</keyword>
<sequence>MSTEAKGSNDSIDSGINTSNNLFIDRAEEYNDELFVEKRDILLQDITNTMDSILNSLNGLNISLESSISLGSQFESVCELWKSFYNNNNNNSNDNSTDDNKKSNNSTNSDVGTDAD</sequence>
<feature type="region of interest" description="Disordered" evidence="17">
    <location>
        <begin position="88"/>
        <end position="116"/>
    </location>
</feature>
<evidence type="ECO:0000256" key="13">
    <source>
        <dbReference type="ARBA" id="ARBA00023242"/>
    </source>
</evidence>
<dbReference type="GO" id="GO:1990976">
    <property type="term" value="P:protein transport along microtubule to mitotic spindle pole body"/>
    <property type="evidence" value="ECO:0007669"/>
    <property type="project" value="EnsemblFungi"/>
</dbReference>
<dbReference type="GO" id="GO:0072686">
    <property type="term" value="C:mitotic spindle"/>
    <property type="evidence" value="ECO:0007669"/>
    <property type="project" value="InterPro"/>
</dbReference>
<evidence type="ECO:0000256" key="1">
    <source>
        <dbReference type="ARBA" id="ARBA00004123"/>
    </source>
</evidence>
<name>G8BNL1_TETPH</name>
<dbReference type="PANTHER" id="PTHR28025">
    <property type="entry name" value="DASH COMPLEX SUBUNIT DAD1"/>
    <property type="match status" value="1"/>
</dbReference>
<evidence type="ECO:0000256" key="17">
    <source>
        <dbReference type="SAM" id="MobiDB-lite"/>
    </source>
</evidence>
<evidence type="ECO:0000256" key="16">
    <source>
        <dbReference type="ARBA" id="ARBA00030566"/>
    </source>
</evidence>
<reference evidence="18 19" key="1">
    <citation type="journal article" date="2011" name="Proc. Natl. Acad. Sci. U.S.A.">
        <title>Evolutionary erosion of yeast sex chromosomes by mating-type switching accidents.</title>
        <authorList>
            <person name="Gordon J.L."/>
            <person name="Armisen D."/>
            <person name="Proux-Wera E."/>
            <person name="Oheigeartaigh S.S."/>
            <person name="Byrne K.P."/>
            <person name="Wolfe K.H."/>
        </authorList>
    </citation>
    <scope>NUCLEOTIDE SEQUENCE [LARGE SCALE GENOMIC DNA]</scope>
    <source>
        <strain evidence="19">ATCC 24235 / CBS 4417 / NBRC 1672 / NRRL Y-8282 / UCD 70-5</strain>
    </source>
</reference>
<comment type="similarity">
    <text evidence="4">Belongs to the DASH complex DAD1 family.</text>
</comment>
<dbReference type="GO" id="GO:0044732">
    <property type="term" value="C:mitotic spindle pole body"/>
    <property type="evidence" value="ECO:0007669"/>
    <property type="project" value="TreeGrafter"/>
</dbReference>
<keyword evidence="13" id="KW-0539">Nucleus</keyword>
<dbReference type="RefSeq" id="XP_003683923.1">
    <property type="nucleotide sequence ID" value="XM_003683875.1"/>
</dbReference>
<dbReference type="KEGG" id="tpf:TPHA_0A04140"/>
<dbReference type="GO" id="GO:0051987">
    <property type="term" value="P:positive regulation of attachment of spindle microtubules to kinetochore"/>
    <property type="evidence" value="ECO:0007669"/>
    <property type="project" value="EnsemblFungi"/>
</dbReference>
<protein>
    <recommendedName>
        <fullName evidence="5">DASH complex subunit DAD1</fullName>
    </recommendedName>
    <alternativeName>
        <fullName evidence="16">Outer kinetochore protein DAD1</fullName>
    </alternativeName>
</protein>
<evidence type="ECO:0000256" key="7">
    <source>
        <dbReference type="ARBA" id="ARBA00022490"/>
    </source>
</evidence>
<keyword evidence="14" id="KW-0131">Cell cycle</keyword>
<dbReference type="Proteomes" id="UP000005666">
    <property type="component" value="Chromosome 1"/>
</dbReference>
<dbReference type="eggNOG" id="ENOG502SBWQ">
    <property type="taxonomic scope" value="Eukaryota"/>
</dbReference>
<keyword evidence="9" id="KW-0493">Microtubule</keyword>
<dbReference type="GO" id="GO:0005876">
    <property type="term" value="C:spindle microtubule"/>
    <property type="evidence" value="ECO:0007669"/>
    <property type="project" value="TreeGrafter"/>
</dbReference>
<evidence type="ECO:0000256" key="3">
    <source>
        <dbReference type="ARBA" id="ARBA00004629"/>
    </source>
</evidence>
<keyword evidence="12" id="KW-0206">Cytoskeleton</keyword>
<evidence type="ECO:0000256" key="15">
    <source>
        <dbReference type="ARBA" id="ARBA00023328"/>
    </source>
</evidence>
<keyword evidence="8" id="KW-0132">Cell division</keyword>
<evidence type="ECO:0000256" key="10">
    <source>
        <dbReference type="ARBA" id="ARBA00022776"/>
    </source>
</evidence>
<evidence type="ECO:0000256" key="9">
    <source>
        <dbReference type="ARBA" id="ARBA00022701"/>
    </source>
</evidence>
<evidence type="ECO:0000313" key="19">
    <source>
        <dbReference type="Proteomes" id="UP000005666"/>
    </source>
</evidence>
<dbReference type="GO" id="GO:0051010">
    <property type="term" value="F:microtubule plus-end binding"/>
    <property type="evidence" value="ECO:0007669"/>
    <property type="project" value="EnsemblFungi"/>
</dbReference>
<dbReference type="PANTHER" id="PTHR28025:SF1">
    <property type="entry name" value="DASH COMPLEX SUBUNIT DAD1"/>
    <property type="match status" value="1"/>
</dbReference>
<dbReference type="OrthoDB" id="5566853at2759"/>
<evidence type="ECO:0000256" key="8">
    <source>
        <dbReference type="ARBA" id="ARBA00022618"/>
    </source>
</evidence>
<proteinExistence type="inferred from homology"/>
<comment type="subcellular location">
    <subcellularLocation>
        <location evidence="3">Chromosome</location>
        <location evidence="3">Centromere</location>
        <location evidence="3">Kinetochore</location>
    </subcellularLocation>
    <subcellularLocation>
        <location evidence="2">Cytoplasm</location>
        <location evidence="2">Cytoskeleton</location>
        <location evidence="2">Spindle</location>
    </subcellularLocation>
    <subcellularLocation>
        <location evidence="1">Nucleus</location>
    </subcellularLocation>
</comment>
<gene>
    <name evidence="18" type="primary">TPHA0A04140</name>
    <name evidence="18" type="ordered locus">TPHA_0A04140</name>
</gene>
<evidence type="ECO:0000256" key="14">
    <source>
        <dbReference type="ARBA" id="ARBA00023306"/>
    </source>
</evidence>
<dbReference type="Pfam" id="PF08649">
    <property type="entry name" value="DASH_Dad1"/>
    <property type="match status" value="1"/>
</dbReference>
<dbReference type="GO" id="GO:0042729">
    <property type="term" value="C:DASH complex"/>
    <property type="evidence" value="ECO:0007669"/>
    <property type="project" value="EnsemblFungi"/>
</dbReference>
<dbReference type="AlphaFoldDB" id="G8BNL1"/>
<keyword evidence="11" id="KW-0995">Kinetochore</keyword>
<keyword evidence="19" id="KW-1185">Reference proteome</keyword>
<dbReference type="STRING" id="1071381.G8BNL1"/>
<evidence type="ECO:0000256" key="11">
    <source>
        <dbReference type="ARBA" id="ARBA00022838"/>
    </source>
</evidence>
<keyword evidence="6" id="KW-0158">Chromosome</keyword>
<evidence type="ECO:0000313" key="18">
    <source>
        <dbReference type="EMBL" id="CCE61489.1"/>
    </source>
</evidence>
<dbReference type="GO" id="GO:1990758">
    <property type="term" value="P:mitotic sister chromatid biorientation"/>
    <property type="evidence" value="ECO:0007669"/>
    <property type="project" value="EnsemblFungi"/>
</dbReference>
<accession>G8BNL1</accession>
<dbReference type="GO" id="GO:0031116">
    <property type="term" value="P:positive regulation of microtubule polymerization"/>
    <property type="evidence" value="ECO:0007669"/>
    <property type="project" value="EnsemblFungi"/>
</dbReference>
<dbReference type="EMBL" id="HE612856">
    <property type="protein sequence ID" value="CCE61489.1"/>
    <property type="molecule type" value="Genomic_DNA"/>
</dbReference>
<keyword evidence="10" id="KW-0498">Mitosis</keyword>
<dbReference type="OMA" id="RAEEYND"/>
<dbReference type="InterPro" id="IPR013958">
    <property type="entry name" value="DASH_Dad1"/>
</dbReference>
<organism evidence="18 19">
    <name type="scientific">Tetrapisispora phaffii (strain ATCC 24235 / CBS 4417 / NBRC 1672 / NRRL Y-8282 / UCD 70-5)</name>
    <name type="common">Yeast</name>
    <name type="synonym">Fabospora phaffii</name>
    <dbReference type="NCBI Taxonomy" id="1071381"/>
    <lineage>
        <taxon>Eukaryota</taxon>
        <taxon>Fungi</taxon>
        <taxon>Dikarya</taxon>
        <taxon>Ascomycota</taxon>
        <taxon>Saccharomycotina</taxon>
        <taxon>Saccharomycetes</taxon>
        <taxon>Saccharomycetales</taxon>
        <taxon>Saccharomycetaceae</taxon>
        <taxon>Tetrapisispora</taxon>
    </lineage>
</organism>
<evidence type="ECO:0000256" key="6">
    <source>
        <dbReference type="ARBA" id="ARBA00022454"/>
    </source>
</evidence>